<name>A0A654M0M5_9ARCH</name>
<dbReference type="Proteomes" id="UP000058925">
    <property type="component" value="Chromosome"/>
</dbReference>
<sequence length="80" mass="9512">MISSRRRVGSWSYLKWGDIIPIILNDSIIAVRIKVLDIETSKYYASFITNEAYLAIKDWMDFRQSFGENIIYDSWIMRNL</sequence>
<dbReference type="AlphaFoldDB" id="A0A654M0M5"/>
<protein>
    <submittedName>
        <fullName evidence="1">Uncharacterized protein</fullName>
    </submittedName>
</protein>
<dbReference type="KEGG" id="taa:NMY3_02825"/>
<accession>A0A654M0M5</accession>
<keyword evidence="2" id="KW-1185">Reference proteome</keyword>
<organism evidence="1 2">
    <name type="scientific">Candidatus Nitrosocosmicus oleophilus</name>
    <dbReference type="NCBI Taxonomy" id="1353260"/>
    <lineage>
        <taxon>Archaea</taxon>
        <taxon>Nitrososphaerota</taxon>
        <taxon>Nitrososphaeria</taxon>
        <taxon>Nitrososphaerales</taxon>
        <taxon>Nitrososphaeraceae</taxon>
        <taxon>Candidatus Nitrosocosmicus</taxon>
    </lineage>
</organism>
<evidence type="ECO:0000313" key="1">
    <source>
        <dbReference type="EMBL" id="ALI37015.1"/>
    </source>
</evidence>
<reference evidence="2" key="1">
    <citation type="submission" date="2015-10" db="EMBL/GenBank/DDBJ databases">
        <title>Niche specialization of a soil ammonia-oxidizing archaeon, Candidatus Nitrosocosmicus oleophilus.</title>
        <authorList>
            <person name="Jung M.-Y."/>
            <person name="Rhee S.-K."/>
        </authorList>
    </citation>
    <scope>NUCLEOTIDE SEQUENCE [LARGE SCALE GENOMIC DNA]</scope>
    <source>
        <strain evidence="2">MY3</strain>
    </source>
</reference>
<dbReference type="EMBL" id="CP012850">
    <property type="protein sequence ID" value="ALI37015.1"/>
    <property type="molecule type" value="Genomic_DNA"/>
</dbReference>
<gene>
    <name evidence="1" type="ORF">NMY3_02825</name>
</gene>
<dbReference type="OrthoDB" id="385575at2157"/>
<proteinExistence type="predicted"/>
<evidence type="ECO:0000313" key="2">
    <source>
        <dbReference type="Proteomes" id="UP000058925"/>
    </source>
</evidence>
<dbReference type="GeneID" id="60422724"/>
<dbReference type="RefSeq" id="WP_196816176.1">
    <property type="nucleotide sequence ID" value="NZ_CP012850.1"/>
</dbReference>